<sequence>MLQIYEVGLLPLVPNDDNTATLKLVYKSAQKQGVWQYRERDLSLVFEREEAIFTNTCPTGIKEIQKRGAAPLIACSEWVSNFGNWTLNSDCLYCYSGKDLKRTETERKTLYCSGFKFESVSGEWCCEWEYQHNYDFLNSSHEYNLKIQLRLNFMTLTGSYAEQHYKDVRG</sequence>
<comment type="caution">
    <text evidence="1">The sequence shown here is derived from an EMBL/GenBank/DDBJ whole genome shotgun (WGS) entry which is preliminary data.</text>
</comment>
<proteinExistence type="predicted"/>
<dbReference type="EMBL" id="JACJTQ010000010">
    <property type="protein sequence ID" value="MBD2691890.1"/>
    <property type="molecule type" value="Genomic_DNA"/>
</dbReference>
<dbReference type="Proteomes" id="UP000660381">
    <property type="component" value="Unassembled WGS sequence"/>
</dbReference>
<evidence type="ECO:0000313" key="1">
    <source>
        <dbReference type="EMBL" id="MBD2691890.1"/>
    </source>
</evidence>
<dbReference type="RefSeq" id="WP_190906324.1">
    <property type="nucleotide sequence ID" value="NZ_JACJTQ010000010.1"/>
</dbReference>
<keyword evidence="2" id="KW-1185">Reference proteome</keyword>
<reference evidence="1 2" key="1">
    <citation type="journal article" date="2020" name="ISME J.">
        <title>Comparative genomics reveals insights into cyanobacterial evolution and habitat adaptation.</title>
        <authorList>
            <person name="Chen M.Y."/>
            <person name="Teng W.K."/>
            <person name="Zhao L."/>
            <person name="Hu C.X."/>
            <person name="Zhou Y.K."/>
            <person name="Han B.P."/>
            <person name="Song L.R."/>
            <person name="Shu W.S."/>
        </authorList>
    </citation>
    <scope>NUCLEOTIDE SEQUENCE [LARGE SCALE GENOMIC DNA]</scope>
    <source>
        <strain evidence="1 2">FACHB-362</strain>
    </source>
</reference>
<name>A0ABR8J2R9_9NOST</name>
<evidence type="ECO:0000313" key="2">
    <source>
        <dbReference type="Proteomes" id="UP000660381"/>
    </source>
</evidence>
<accession>A0ABR8J2R9</accession>
<organism evidence="1 2">
    <name type="scientific">Anabaena catenula FACHB-362</name>
    <dbReference type="NCBI Taxonomy" id="2692877"/>
    <lineage>
        <taxon>Bacteria</taxon>
        <taxon>Bacillati</taxon>
        <taxon>Cyanobacteriota</taxon>
        <taxon>Cyanophyceae</taxon>
        <taxon>Nostocales</taxon>
        <taxon>Nostocaceae</taxon>
        <taxon>Anabaena</taxon>
    </lineage>
</organism>
<gene>
    <name evidence="1" type="ORF">H6G68_09000</name>
</gene>
<protein>
    <submittedName>
        <fullName evidence="1">Uncharacterized protein</fullName>
    </submittedName>
</protein>